<keyword evidence="2" id="KW-0238">DNA-binding</keyword>
<accession>A0A7Y9IEE0</accession>
<dbReference type="PANTHER" id="PTHR33164:SF104">
    <property type="entry name" value="TRANSCRIPTIONAL REGULATORY PROTEIN"/>
    <property type="match status" value="1"/>
</dbReference>
<protein>
    <submittedName>
        <fullName evidence="2">DNA-binding MarR family transcriptional regulator</fullName>
    </submittedName>
</protein>
<dbReference type="PROSITE" id="PS50995">
    <property type="entry name" value="HTH_MARR_2"/>
    <property type="match status" value="1"/>
</dbReference>
<proteinExistence type="predicted"/>
<dbReference type="AlphaFoldDB" id="A0A7Y9IEE0"/>
<evidence type="ECO:0000313" key="3">
    <source>
        <dbReference type="Proteomes" id="UP000569914"/>
    </source>
</evidence>
<dbReference type="InterPro" id="IPR036388">
    <property type="entry name" value="WH-like_DNA-bd_sf"/>
</dbReference>
<dbReference type="EMBL" id="JACCBU010000001">
    <property type="protein sequence ID" value="NYE74993.1"/>
    <property type="molecule type" value="Genomic_DNA"/>
</dbReference>
<organism evidence="2 3">
    <name type="scientific">Microlunatus parietis</name>
    <dbReference type="NCBI Taxonomy" id="682979"/>
    <lineage>
        <taxon>Bacteria</taxon>
        <taxon>Bacillati</taxon>
        <taxon>Actinomycetota</taxon>
        <taxon>Actinomycetes</taxon>
        <taxon>Propionibacteriales</taxon>
        <taxon>Propionibacteriaceae</taxon>
        <taxon>Microlunatus</taxon>
    </lineage>
</organism>
<dbReference type="SUPFAM" id="SSF46785">
    <property type="entry name" value="Winged helix' DNA-binding domain"/>
    <property type="match status" value="1"/>
</dbReference>
<name>A0A7Y9IEE0_9ACTN</name>
<dbReference type="PRINTS" id="PR00598">
    <property type="entry name" value="HTHMARR"/>
</dbReference>
<dbReference type="GO" id="GO:0003700">
    <property type="term" value="F:DNA-binding transcription factor activity"/>
    <property type="evidence" value="ECO:0007669"/>
    <property type="project" value="InterPro"/>
</dbReference>
<evidence type="ECO:0000313" key="2">
    <source>
        <dbReference type="EMBL" id="NYE74993.1"/>
    </source>
</evidence>
<dbReference type="GO" id="GO:0003677">
    <property type="term" value="F:DNA binding"/>
    <property type="evidence" value="ECO:0007669"/>
    <property type="project" value="UniProtKB-KW"/>
</dbReference>
<dbReference type="Pfam" id="PF12802">
    <property type="entry name" value="MarR_2"/>
    <property type="match status" value="1"/>
</dbReference>
<sequence length="173" mass="19464">MPDDAADRHVQRWRNHWIDVPFDDEVEAAIYRIQLIAGRLTDYKAEAAARVGLELAEYATLHTLMIRETPGRASPSRLAEDMGISPAGMTGRLAKLEQAGYVQRVPGGTDRRRLDVEVTRSGADLWRRAMDLRGQREEEMAAALSRRELAALNRMLKRMLARLDVPESDGPAE</sequence>
<dbReference type="InterPro" id="IPR000835">
    <property type="entry name" value="HTH_MarR-typ"/>
</dbReference>
<keyword evidence="3" id="KW-1185">Reference proteome</keyword>
<dbReference type="GO" id="GO:0006950">
    <property type="term" value="P:response to stress"/>
    <property type="evidence" value="ECO:0007669"/>
    <property type="project" value="TreeGrafter"/>
</dbReference>
<dbReference type="PANTHER" id="PTHR33164">
    <property type="entry name" value="TRANSCRIPTIONAL REGULATOR, MARR FAMILY"/>
    <property type="match status" value="1"/>
</dbReference>
<evidence type="ECO:0000259" key="1">
    <source>
        <dbReference type="PROSITE" id="PS50995"/>
    </source>
</evidence>
<dbReference type="Proteomes" id="UP000569914">
    <property type="component" value="Unassembled WGS sequence"/>
</dbReference>
<comment type="caution">
    <text evidence="2">The sequence shown here is derived from an EMBL/GenBank/DDBJ whole genome shotgun (WGS) entry which is preliminary data.</text>
</comment>
<dbReference type="Gene3D" id="1.10.10.10">
    <property type="entry name" value="Winged helix-like DNA-binding domain superfamily/Winged helix DNA-binding domain"/>
    <property type="match status" value="1"/>
</dbReference>
<feature type="domain" description="HTH marR-type" evidence="1">
    <location>
        <begin position="23"/>
        <end position="161"/>
    </location>
</feature>
<dbReference type="InterPro" id="IPR036390">
    <property type="entry name" value="WH_DNA-bd_sf"/>
</dbReference>
<gene>
    <name evidence="2" type="ORF">BKA15_006322</name>
</gene>
<dbReference type="InterPro" id="IPR039422">
    <property type="entry name" value="MarR/SlyA-like"/>
</dbReference>
<dbReference type="RefSeq" id="WP_179757571.1">
    <property type="nucleotide sequence ID" value="NZ_JACCBU010000001.1"/>
</dbReference>
<dbReference type="SMART" id="SM00347">
    <property type="entry name" value="HTH_MARR"/>
    <property type="match status" value="1"/>
</dbReference>
<reference evidence="2 3" key="1">
    <citation type="submission" date="2020-07" db="EMBL/GenBank/DDBJ databases">
        <title>Sequencing the genomes of 1000 actinobacteria strains.</title>
        <authorList>
            <person name="Klenk H.-P."/>
        </authorList>
    </citation>
    <scope>NUCLEOTIDE SEQUENCE [LARGE SCALE GENOMIC DNA]</scope>
    <source>
        <strain evidence="2 3">DSM 22083</strain>
    </source>
</reference>